<comment type="caution">
    <text evidence="2">The sequence shown here is derived from an EMBL/GenBank/DDBJ whole genome shotgun (WGS) entry which is preliminary data.</text>
</comment>
<sequence>MDTGFLLPPPQVIGPDSNGIKKVITYKLNREGKTVKITTTSQVRKLATMRVVKRALERRNLTKHNLKVRIMLKNKGTSGAMDQELAEGN</sequence>
<proteinExistence type="predicted"/>
<dbReference type="Proteomes" id="UP001188597">
    <property type="component" value="Unassembled WGS sequence"/>
</dbReference>
<reference evidence="2" key="1">
    <citation type="submission" date="2022-12" db="EMBL/GenBank/DDBJ databases">
        <title>Draft genome assemblies for two species of Escallonia (Escalloniales).</title>
        <authorList>
            <person name="Chanderbali A."/>
            <person name="Dervinis C."/>
            <person name="Anghel I."/>
            <person name="Soltis D."/>
            <person name="Soltis P."/>
            <person name="Zapata F."/>
        </authorList>
    </citation>
    <scope>NUCLEOTIDE SEQUENCE</scope>
    <source>
        <strain evidence="2">UCBG64.0493</strain>
        <tissue evidence="2">Leaf</tissue>
    </source>
</reference>
<dbReference type="EMBL" id="JAVXUP010000122">
    <property type="protein sequence ID" value="KAK3037443.1"/>
    <property type="molecule type" value="Genomic_DNA"/>
</dbReference>
<name>A0AA88X024_9ASTE</name>
<dbReference type="AlphaFoldDB" id="A0AA88X024"/>
<feature type="domain" description="Eukaryotic translation initiation factor 3 subunit G N-terminal" evidence="1">
    <location>
        <begin position="11"/>
        <end position="64"/>
    </location>
</feature>
<organism evidence="2 3">
    <name type="scientific">Escallonia herrerae</name>
    <dbReference type="NCBI Taxonomy" id="1293975"/>
    <lineage>
        <taxon>Eukaryota</taxon>
        <taxon>Viridiplantae</taxon>
        <taxon>Streptophyta</taxon>
        <taxon>Embryophyta</taxon>
        <taxon>Tracheophyta</taxon>
        <taxon>Spermatophyta</taxon>
        <taxon>Magnoliopsida</taxon>
        <taxon>eudicotyledons</taxon>
        <taxon>Gunneridae</taxon>
        <taxon>Pentapetalae</taxon>
        <taxon>asterids</taxon>
        <taxon>campanulids</taxon>
        <taxon>Escalloniales</taxon>
        <taxon>Escalloniaceae</taxon>
        <taxon>Escallonia</taxon>
    </lineage>
</organism>
<accession>A0AA88X024</accession>
<keyword evidence="3" id="KW-1185">Reference proteome</keyword>
<protein>
    <recommendedName>
        <fullName evidence="1">Eukaryotic translation initiation factor 3 subunit G N-terminal domain-containing protein</fullName>
    </recommendedName>
</protein>
<dbReference type="Pfam" id="PF12353">
    <property type="entry name" value="eIF3g"/>
    <property type="match status" value="1"/>
</dbReference>
<evidence type="ECO:0000313" key="3">
    <source>
        <dbReference type="Proteomes" id="UP001188597"/>
    </source>
</evidence>
<gene>
    <name evidence="2" type="ORF">RJ639_031937</name>
</gene>
<dbReference type="InterPro" id="IPR024675">
    <property type="entry name" value="eIF3g_N"/>
</dbReference>
<evidence type="ECO:0000313" key="2">
    <source>
        <dbReference type="EMBL" id="KAK3037443.1"/>
    </source>
</evidence>
<evidence type="ECO:0000259" key="1">
    <source>
        <dbReference type="Pfam" id="PF12353"/>
    </source>
</evidence>